<dbReference type="GO" id="GO:0016787">
    <property type="term" value="F:hydrolase activity"/>
    <property type="evidence" value="ECO:0007669"/>
    <property type="project" value="InterPro"/>
</dbReference>
<protein>
    <recommendedName>
        <fullName evidence="2">3-keto-alpha-glucoside-1,2-lyase/3-keto-2-hydroxy-glucal hydratase domain-containing protein</fullName>
    </recommendedName>
</protein>
<feature type="domain" description="3-keto-alpha-glucoside-1,2-lyase/3-keto-2-hydroxy-glucal hydratase" evidence="2">
    <location>
        <begin position="31"/>
        <end position="221"/>
    </location>
</feature>
<gene>
    <name evidence="3" type="ORF">BSZ32_06195</name>
</gene>
<dbReference type="InterPro" id="IPR010496">
    <property type="entry name" value="AL/BT2_dom"/>
</dbReference>
<dbReference type="InterPro" id="IPR013320">
    <property type="entry name" value="ConA-like_dom_sf"/>
</dbReference>
<sequence length="224" mass="24634">MKKILSLLSVVALTSLVQADHHGEKSVQSEGWTNLFDGKTLNGWNQKDGTATYVVKDGTIIGTTAKGSPNSFLCSNKEYANFEIQFDVKVDNALNSGIQIRSSEKKADGKKRVNGPQVEIEASGGKGAESGYIYGEATGRGWLVPRSKRTPHKHFKDGEWNHYRIVAKGAHFQTWINGKLVCDLTDEAIYKTHPKGFFGLQVHSVGNGGPFSVAWKNIKLKELK</sequence>
<dbReference type="Proteomes" id="UP000239907">
    <property type="component" value="Unassembled WGS sequence"/>
</dbReference>
<name>A0A2S7U0Z1_9BACT</name>
<dbReference type="OrthoDB" id="185707at2"/>
<feature type="signal peptide" evidence="1">
    <location>
        <begin position="1"/>
        <end position="19"/>
    </location>
</feature>
<evidence type="ECO:0000313" key="3">
    <source>
        <dbReference type="EMBL" id="PQJ28131.1"/>
    </source>
</evidence>
<evidence type="ECO:0000256" key="1">
    <source>
        <dbReference type="SAM" id="SignalP"/>
    </source>
</evidence>
<dbReference type="AlphaFoldDB" id="A0A2S7U0Z1"/>
<reference evidence="3 4" key="1">
    <citation type="submission" date="2016-12" db="EMBL/GenBank/DDBJ databases">
        <title>Study of bacterial adaptation to deep sea.</title>
        <authorList>
            <person name="Song J."/>
            <person name="Yoshizawa S."/>
            <person name="Kogure K."/>
        </authorList>
    </citation>
    <scope>NUCLEOTIDE SEQUENCE [LARGE SCALE GENOMIC DNA]</scope>
    <source>
        <strain evidence="3 4">SAORIC-165</strain>
    </source>
</reference>
<comment type="caution">
    <text evidence="3">The sequence shown here is derived from an EMBL/GenBank/DDBJ whole genome shotgun (WGS) entry which is preliminary data.</text>
</comment>
<evidence type="ECO:0000259" key="2">
    <source>
        <dbReference type="Pfam" id="PF06439"/>
    </source>
</evidence>
<proteinExistence type="predicted"/>
<dbReference type="Gene3D" id="2.60.120.560">
    <property type="entry name" value="Exo-inulinase, domain 1"/>
    <property type="match status" value="1"/>
</dbReference>
<dbReference type="Pfam" id="PF06439">
    <property type="entry name" value="3keto-disac_hyd"/>
    <property type="match status" value="1"/>
</dbReference>
<feature type="chain" id="PRO_5015567964" description="3-keto-alpha-glucoside-1,2-lyase/3-keto-2-hydroxy-glucal hydratase domain-containing protein" evidence="1">
    <location>
        <begin position="20"/>
        <end position="224"/>
    </location>
</feature>
<dbReference type="SUPFAM" id="SSF49899">
    <property type="entry name" value="Concanavalin A-like lectins/glucanases"/>
    <property type="match status" value="1"/>
</dbReference>
<dbReference type="EMBL" id="MQWA01000001">
    <property type="protein sequence ID" value="PQJ28131.1"/>
    <property type="molecule type" value="Genomic_DNA"/>
</dbReference>
<keyword evidence="1" id="KW-0732">Signal</keyword>
<accession>A0A2S7U0Z1</accession>
<keyword evidence="4" id="KW-1185">Reference proteome</keyword>
<evidence type="ECO:0000313" key="4">
    <source>
        <dbReference type="Proteomes" id="UP000239907"/>
    </source>
</evidence>
<dbReference type="RefSeq" id="WP_105042639.1">
    <property type="nucleotide sequence ID" value="NZ_MQWA01000001.1"/>
</dbReference>
<organism evidence="3 4">
    <name type="scientific">Rubritalea profundi</name>
    <dbReference type="NCBI Taxonomy" id="1658618"/>
    <lineage>
        <taxon>Bacteria</taxon>
        <taxon>Pseudomonadati</taxon>
        <taxon>Verrucomicrobiota</taxon>
        <taxon>Verrucomicrobiia</taxon>
        <taxon>Verrucomicrobiales</taxon>
        <taxon>Rubritaleaceae</taxon>
        <taxon>Rubritalea</taxon>
    </lineage>
</organism>